<sequence>MTCLSLANEISISRIFHNHLSNHIVLCQDPYFFSSLFYFSCAIYFPFSSMFKGKLCSGHLAAIKLLG</sequence>
<name>A0A2P2Q451_RHIMU</name>
<organism evidence="1">
    <name type="scientific">Rhizophora mucronata</name>
    <name type="common">Asiatic mangrove</name>
    <dbReference type="NCBI Taxonomy" id="61149"/>
    <lineage>
        <taxon>Eukaryota</taxon>
        <taxon>Viridiplantae</taxon>
        <taxon>Streptophyta</taxon>
        <taxon>Embryophyta</taxon>
        <taxon>Tracheophyta</taxon>
        <taxon>Spermatophyta</taxon>
        <taxon>Magnoliopsida</taxon>
        <taxon>eudicotyledons</taxon>
        <taxon>Gunneridae</taxon>
        <taxon>Pentapetalae</taxon>
        <taxon>rosids</taxon>
        <taxon>fabids</taxon>
        <taxon>Malpighiales</taxon>
        <taxon>Rhizophoraceae</taxon>
        <taxon>Rhizophora</taxon>
    </lineage>
</organism>
<proteinExistence type="predicted"/>
<protein>
    <submittedName>
        <fullName evidence="1">Uncharacterized protein</fullName>
    </submittedName>
</protein>
<evidence type="ECO:0000313" key="1">
    <source>
        <dbReference type="EMBL" id="MBX61689.1"/>
    </source>
</evidence>
<dbReference type="EMBL" id="GGEC01081205">
    <property type="protein sequence ID" value="MBX61689.1"/>
    <property type="molecule type" value="Transcribed_RNA"/>
</dbReference>
<accession>A0A2P2Q451</accession>
<dbReference type="AlphaFoldDB" id="A0A2P2Q451"/>
<reference evidence="1" key="1">
    <citation type="submission" date="2018-02" db="EMBL/GenBank/DDBJ databases">
        <title>Rhizophora mucronata_Transcriptome.</title>
        <authorList>
            <person name="Meera S.P."/>
            <person name="Sreeshan A."/>
            <person name="Augustine A."/>
        </authorList>
    </citation>
    <scope>NUCLEOTIDE SEQUENCE</scope>
    <source>
        <tissue evidence="1">Leaf</tissue>
    </source>
</reference>